<proteinExistence type="inferred from homology"/>
<feature type="domain" description="Cyclic nucleotide-binding" evidence="8">
    <location>
        <begin position="349"/>
        <end position="443"/>
    </location>
</feature>
<dbReference type="Pfam" id="PF21082">
    <property type="entry name" value="MS_channel_3rd"/>
    <property type="match status" value="1"/>
</dbReference>
<keyword evidence="3" id="KW-1003">Cell membrane</keyword>
<evidence type="ECO:0000256" key="4">
    <source>
        <dbReference type="ARBA" id="ARBA00022692"/>
    </source>
</evidence>
<dbReference type="PANTHER" id="PTHR30221">
    <property type="entry name" value="SMALL-CONDUCTANCE MECHANOSENSITIVE CHANNEL"/>
    <property type="match status" value="1"/>
</dbReference>
<feature type="transmembrane region" description="Helical" evidence="7">
    <location>
        <begin position="43"/>
        <end position="66"/>
    </location>
</feature>
<keyword evidence="10" id="KW-1185">Reference proteome</keyword>
<dbReference type="InterPro" id="IPR023408">
    <property type="entry name" value="MscS_beta-dom_sf"/>
</dbReference>
<dbReference type="SUPFAM" id="SSF82689">
    <property type="entry name" value="Mechanosensitive channel protein MscS (YggB), C-terminal domain"/>
    <property type="match status" value="1"/>
</dbReference>
<dbReference type="InterPro" id="IPR000595">
    <property type="entry name" value="cNMP-bd_dom"/>
</dbReference>
<dbReference type="CDD" id="cd00038">
    <property type="entry name" value="CAP_ED"/>
    <property type="match status" value="1"/>
</dbReference>
<dbReference type="InterPro" id="IPR010920">
    <property type="entry name" value="LSM_dom_sf"/>
</dbReference>
<feature type="transmembrane region" description="Helical" evidence="7">
    <location>
        <begin position="144"/>
        <end position="173"/>
    </location>
</feature>
<dbReference type="AlphaFoldDB" id="A0AAE3GM67"/>
<dbReference type="Gene3D" id="2.30.30.60">
    <property type="match status" value="1"/>
</dbReference>
<protein>
    <submittedName>
        <fullName evidence="9">Mechanosensitive ion channel family protein</fullName>
    </submittedName>
</protein>
<dbReference type="Pfam" id="PF00924">
    <property type="entry name" value="MS_channel_2nd"/>
    <property type="match status" value="1"/>
</dbReference>
<dbReference type="Gene3D" id="1.10.287.1260">
    <property type="match status" value="1"/>
</dbReference>
<dbReference type="GO" id="GO:0008381">
    <property type="term" value="F:mechanosensitive monoatomic ion channel activity"/>
    <property type="evidence" value="ECO:0007669"/>
    <property type="project" value="InterPro"/>
</dbReference>
<gene>
    <name evidence="9" type="ORF">NJ959_01585</name>
</gene>
<sequence length="483" mass="53769">MQLTAQNELLIWAVILGIGFPLLQIILLEVIHNLKRRGSSVTGTLRFIQNLVLPALAILLFMQYVWQLKNDSNPVKLVATLFWICAIYATLSTINGIIFADRGEKSLGAKVPKLFRDLSQAVLISAGSALVLSFVWKIDLAGLAAALGVGSIVLGLALQDTLGSIFAGIALLFERPFKEGDWLQIGEVEGKVVDINWRGIRILTEEQHEIVIPHTIVSQEIVRNYSRPLIQHEDEIELRFSYEHPPNFVKQVLKATALSTPGVLTDPEPIVQTADYEESGILYKLVIQISEFGDRGDIRDELRTRLWYAAKRYNLKIPVPVREIYQSDKPTHQEQATTKFNEGIQSVPALVRMEGDSLADLAKGSMLHNFAAGEKIIREGDRINALHVIVAGKASVTVTDKKGKEQEVYILSRGEFFGEMALFTGELASITVTALEDMEVILIYSEVAYMMIERQPTLAREIGQIMELRRKAISVAKQGVVAK</sequence>
<dbReference type="PANTHER" id="PTHR30221:SF1">
    <property type="entry name" value="SMALL-CONDUCTANCE MECHANOSENSITIVE CHANNEL"/>
    <property type="match status" value="1"/>
</dbReference>
<dbReference type="SUPFAM" id="SSF51206">
    <property type="entry name" value="cAMP-binding domain-like"/>
    <property type="match status" value="1"/>
</dbReference>
<feature type="transmembrane region" description="Helical" evidence="7">
    <location>
        <begin position="12"/>
        <end position="31"/>
    </location>
</feature>
<dbReference type="Proteomes" id="UP001204953">
    <property type="component" value="Unassembled WGS sequence"/>
</dbReference>
<dbReference type="Gene3D" id="2.60.120.10">
    <property type="entry name" value="Jelly Rolls"/>
    <property type="match status" value="1"/>
</dbReference>
<accession>A0AAE3GM67</accession>
<evidence type="ECO:0000256" key="7">
    <source>
        <dbReference type="SAM" id="Phobius"/>
    </source>
</evidence>
<evidence type="ECO:0000256" key="1">
    <source>
        <dbReference type="ARBA" id="ARBA00004651"/>
    </source>
</evidence>
<feature type="transmembrane region" description="Helical" evidence="7">
    <location>
        <begin position="78"/>
        <end position="100"/>
    </location>
</feature>
<dbReference type="SUPFAM" id="SSF50182">
    <property type="entry name" value="Sm-like ribonucleoproteins"/>
    <property type="match status" value="1"/>
</dbReference>
<dbReference type="InterPro" id="IPR018490">
    <property type="entry name" value="cNMP-bd_dom_sf"/>
</dbReference>
<dbReference type="GO" id="GO:0005886">
    <property type="term" value="C:plasma membrane"/>
    <property type="evidence" value="ECO:0007669"/>
    <property type="project" value="UniProtKB-SubCell"/>
</dbReference>
<dbReference type="InterPro" id="IPR006685">
    <property type="entry name" value="MscS_channel_2nd"/>
</dbReference>
<keyword evidence="4 7" id="KW-0812">Transmembrane</keyword>
<comment type="caution">
    <text evidence="9">The sequence shown here is derived from an EMBL/GenBank/DDBJ whole genome shotgun (WGS) entry which is preliminary data.</text>
</comment>
<evidence type="ECO:0000256" key="2">
    <source>
        <dbReference type="ARBA" id="ARBA00008017"/>
    </source>
</evidence>
<dbReference type="InterPro" id="IPR045275">
    <property type="entry name" value="MscS_archaea/bacteria_type"/>
</dbReference>
<dbReference type="SMART" id="SM00100">
    <property type="entry name" value="cNMP"/>
    <property type="match status" value="1"/>
</dbReference>
<dbReference type="PROSITE" id="PS50042">
    <property type="entry name" value="CNMP_BINDING_3"/>
    <property type="match status" value="1"/>
</dbReference>
<name>A0AAE3GM67_9CYAN</name>
<dbReference type="InterPro" id="IPR049278">
    <property type="entry name" value="MS_channel_C"/>
</dbReference>
<evidence type="ECO:0000256" key="6">
    <source>
        <dbReference type="ARBA" id="ARBA00023136"/>
    </source>
</evidence>
<comment type="similarity">
    <text evidence="2">Belongs to the MscS (TC 1.A.23) family.</text>
</comment>
<keyword evidence="6 7" id="KW-0472">Membrane</keyword>
<organism evidence="9 10">
    <name type="scientific">Limnofasciculus baicalensis BBK-W-15</name>
    <dbReference type="NCBI Taxonomy" id="2699891"/>
    <lineage>
        <taxon>Bacteria</taxon>
        <taxon>Bacillati</taxon>
        <taxon>Cyanobacteriota</taxon>
        <taxon>Cyanophyceae</taxon>
        <taxon>Coleofasciculales</taxon>
        <taxon>Coleofasciculaceae</taxon>
        <taxon>Limnofasciculus</taxon>
        <taxon>Limnofasciculus baicalensis</taxon>
    </lineage>
</organism>
<dbReference type="InterPro" id="IPR014710">
    <property type="entry name" value="RmlC-like_jellyroll"/>
</dbReference>
<evidence type="ECO:0000259" key="8">
    <source>
        <dbReference type="PROSITE" id="PS50042"/>
    </source>
</evidence>
<evidence type="ECO:0000313" key="9">
    <source>
        <dbReference type="EMBL" id="MCP2727165.1"/>
    </source>
</evidence>
<feature type="transmembrane region" description="Helical" evidence="7">
    <location>
        <begin position="121"/>
        <end position="138"/>
    </location>
</feature>
<keyword evidence="5 7" id="KW-1133">Transmembrane helix</keyword>
<evidence type="ECO:0000256" key="3">
    <source>
        <dbReference type="ARBA" id="ARBA00022475"/>
    </source>
</evidence>
<dbReference type="Pfam" id="PF00027">
    <property type="entry name" value="cNMP_binding"/>
    <property type="match status" value="1"/>
</dbReference>
<evidence type="ECO:0000313" key="10">
    <source>
        <dbReference type="Proteomes" id="UP001204953"/>
    </source>
</evidence>
<comment type="subcellular location">
    <subcellularLocation>
        <location evidence="1">Cell membrane</location>
        <topology evidence="1">Multi-pass membrane protein</topology>
    </subcellularLocation>
</comment>
<dbReference type="EMBL" id="JAMZMM010000008">
    <property type="protein sequence ID" value="MCP2727165.1"/>
    <property type="molecule type" value="Genomic_DNA"/>
</dbReference>
<dbReference type="InterPro" id="IPR011066">
    <property type="entry name" value="MscS_channel_C_sf"/>
</dbReference>
<reference evidence="9" key="1">
    <citation type="submission" date="2022-06" db="EMBL/GenBank/DDBJ databases">
        <title>New cyanobacteria of genus Symplocastrum in benthos of Lake Baikal.</title>
        <authorList>
            <person name="Sorokovikova E."/>
            <person name="Tikhonova I."/>
            <person name="Krasnopeev A."/>
            <person name="Evseev P."/>
            <person name="Gladkikh A."/>
            <person name="Belykh O."/>
        </authorList>
    </citation>
    <scope>NUCLEOTIDE SEQUENCE</scope>
    <source>
        <strain evidence="9">BBK-W-15</strain>
    </source>
</reference>
<dbReference type="Gene3D" id="3.30.70.100">
    <property type="match status" value="1"/>
</dbReference>
<evidence type="ECO:0000256" key="5">
    <source>
        <dbReference type="ARBA" id="ARBA00022989"/>
    </source>
</evidence>